<evidence type="ECO:0000313" key="1">
    <source>
        <dbReference type="EMBL" id="OIW33102.1"/>
    </source>
</evidence>
<keyword evidence="2" id="KW-1185">Reference proteome</keyword>
<dbReference type="AlphaFoldDB" id="A0A1J7J045"/>
<sequence>MTTNACKPYYPDGLMLLGRDPEFRTYHWEGPYPGTVWETMQGKLYGWLKAYTDDETQNGKSWRYLDKVVTHYLIDPNTEEFHDFGDGEEAEVVSRADGRLVLRARKDTLFVFKPNPIGTLATLANVTSPYAVTDAIMRGA</sequence>
<dbReference type="Proteomes" id="UP000182658">
    <property type="component" value="Unassembled WGS sequence"/>
</dbReference>
<evidence type="ECO:0000313" key="2">
    <source>
        <dbReference type="Proteomes" id="UP000182658"/>
    </source>
</evidence>
<reference evidence="1 2" key="1">
    <citation type="submission" date="2016-10" db="EMBL/GenBank/DDBJ databases">
        <title>Draft genome sequence of Coniochaeta ligniaria NRRL30616, a lignocellulolytic fungus for bioabatement of inhibitors in plant biomass hydrolysates.</title>
        <authorList>
            <consortium name="DOE Joint Genome Institute"/>
            <person name="Jimenez D.J."/>
            <person name="Hector R.E."/>
            <person name="Riley R."/>
            <person name="Sun H."/>
            <person name="Grigoriev I.V."/>
            <person name="Van Elsas J.D."/>
            <person name="Nichols N.N."/>
        </authorList>
    </citation>
    <scope>NUCLEOTIDE SEQUENCE [LARGE SCALE GENOMIC DNA]</scope>
    <source>
        <strain evidence="1 2">NRRL 30616</strain>
    </source>
</reference>
<name>A0A1J7J045_9PEZI</name>
<proteinExistence type="predicted"/>
<organism evidence="1 2">
    <name type="scientific">Coniochaeta ligniaria NRRL 30616</name>
    <dbReference type="NCBI Taxonomy" id="1408157"/>
    <lineage>
        <taxon>Eukaryota</taxon>
        <taxon>Fungi</taxon>
        <taxon>Dikarya</taxon>
        <taxon>Ascomycota</taxon>
        <taxon>Pezizomycotina</taxon>
        <taxon>Sordariomycetes</taxon>
        <taxon>Sordariomycetidae</taxon>
        <taxon>Coniochaetales</taxon>
        <taxon>Coniochaetaceae</taxon>
        <taxon>Coniochaeta</taxon>
    </lineage>
</organism>
<protein>
    <submittedName>
        <fullName evidence="1">Uncharacterized protein</fullName>
    </submittedName>
</protein>
<gene>
    <name evidence="1" type="ORF">CONLIGDRAFT_676910</name>
</gene>
<dbReference type="EMBL" id="KV875094">
    <property type="protein sequence ID" value="OIW33102.1"/>
    <property type="molecule type" value="Genomic_DNA"/>
</dbReference>
<dbReference type="InParanoid" id="A0A1J7J045"/>
<dbReference type="OrthoDB" id="10363196at2759"/>
<accession>A0A1J7J045</accession>